<organism evidence="7 8">
    <name type="scientific">Zasmidium cellare</name>
    <name type="common">Wine cellar mold</name>
    <name type="synonym">Racodium cellare</name>
    <dbReference type="NCBI Taxonomy" id="395010"/>
    <lineage>
        <taxon>Eukaryota</taxon>
        <taxon>Fungi</taxon>
        <taxon>Dikarya</taxon>
        <taxon>Ascomycota</taxon>
        <taxon>Pezizomycotina</taxon>
        <taxon>Dothideomycetes</taxon>
        <taxon>Dothideomycetidae</taxon>
        <taxon>Mycosphaerellales</taxon>
        <taxon>Mycosphaerellaceae</taxon>
        <taxon>Zasmidium</taxon>
    </lineage>
</organism>
<evidence type="ECO:0000256" key="4">
    <source>
        <dbReference type="PROSITE-ProRule" id="PRU00228"/>
    </source>
</evidence>
<feature type="compositionally biased region" description="Low complexity" evidence="5">
    <location>
        <begin position="182"/>
        <end position="192"/>
    </location>
</feature>
<keyword evidence="2 4" id="KW-0863">Zinc-finger</keyword>
<dbReference type="EMBL" id="JAXOVC010000002">
    <property type="protein sequence ID" value="KAK4505738.1"/>
    <property type="molecule type" value="Genomic_DNA"/>
</dbReference>
<dbReference type="InterPro" id="IPR011011">
    <property type="entry name" value="Znf_FYVE_PHD"/>
</dbReference>
<feature type="region of interest" description="Disordered" evidence="5">
    <location>
        <begin position="178"/>
        <end position="205"/>
    </location>
</feature>
<proteinExistence type="predicted"/>
<dbReference type="InterPro" id="IPR043145">
    <property type="entry name" value="Znf_ZZ_sf"/>
</dbReference>
<reference evidence="7 8" key="1">
    <citation type="journal article" date="2023" name="G3 (Bethesda)">
        <title>A chromosome-level genome assembly of Zasmidium syzygii isolated from banana leaves.</title>
        <authorList>
            <person name="van Westerhoven A.C."/>
            <person name="Mehrabi R."/>
            <person name="Talebi R."/>
            <person name="Steentjes M.B.F."/>
            <person name="Corcolon B."/>
            <person name="Chong P.A."/>
            <person name="Kema G.H.J."/>
            <person name="Seidl M.F."/>
        </authorList>
    </citation>
    <scope>NUCLEOTIDE SEQUENCE [LARGE SCALE GENOMIC DNA]</scope>
    <source>
        <strain evidence="7 8">P124</strain>
    </source>
</reference>
<evidence type="ECO:0000313" key="7">
    <source>
        <dbReference type="EMBL" id="KAK4505738.1"/>
    </source>
</evidence>
<feature type="compositionally biased region" description="Basic residues" evidence="5">
    <location>
        <begin position="273"/>
        <end position="283"/>
    </location>
</feature>
<dbReference type="CDD" id="cd02249">
    <property type="entry name" value="ZZ"/>
    <property type="match status" value="1"/>
</dbReference>
<feature type="region of interest" description="Disordered" evidence="5">
    <location>
        <begin position="266"/>
        <end position="296"/>
    </location>
</feature>
<evidence type="ECO:0000259" key="6">
    <source>
        <dbReference type="PROSITE" id="PS50135"/>
    </source>
</evidence>
<dbReference type="InterPro" id="IPR000433">
    <property type="entry name" value="Znf_ZZ"/>
</dbReference>
<feature type="domain" description="ZZ-type" evidence="6">
    <location>
        <begin position="305"/>
        <end position="359"/>
    </location>
</feature>
<evidence type="ECO:0000256" key="2">
    <source>
        <dbReference type="ARBA" id="ARBA00022771"/>
    </source>
</evidence>
<protein>
    <recommendedName>
        <fullName evidence="6">ZZ-type domain-containing protein</fullName>
    </recommendedName>
</protein>
<feature type="compositionally biased region" description="Basic and acidic residues" evidence="5">
    <location>
        <begin position="495"/>
        <end position="513"/>
    </location>
</feature>
<evidence type="ECO:0000256" key="5">
    <source>
        <dbReference type="SAM" id="MobiDB-lite"/>
    </source>
</evidence>
<dbReference type="SUPFAM" id="SSF57903">
    <property type="entry name" value="FYVE/PHD zinc finger"/>
    <property type="match status" value="1"/>
</dbReference>
<dbReference type="Gene3D" id="3.30.60.90">
    <property type="match status" value="1"/>
</dbReference>
<name>A0ABR0EXD7_ZASCE</name>
<feature type="compositionally biased region" description="Basic and acidic residues" evidence="5">
    <location>
        <begin position="461"/>
        <end position="472"/>
    </location>
</feature>
<evidence type="ECO:0000256" key="1">
    <source>
        <dbReference type="ARBA" id="ARBA00022723"/>
    </source>
</evidence>
<feature type="region of interest" description="Disordered" evidence="5">
    <location>
        <begin position="461"/>
        <end position="513"/>
    </location>
</feature>
<dbReference type="PROSITE" id="PS50135">
    <property type="entry name" value="ZF_ZZ_2"/>
    <property type="match status" value="1"/>
</dbReference>
<keyword evidence="1" id="KW-0479">Metal-binding</keyword>
<dbReference type="SUPFAM" id="SSF57850">
    <property type="entry name" value="RING/U-box"/>
    <property type="match status" value="1"/>
</dbReference>
<evidence type="ECO:0000256" key="3">
    <source>
        <dbReference type="ARBA" id="ARBA00022833"/>
    </source>
</evidence>
<feature type="region of interest" description="Disordered" evidence="5">
    <location>
        <begin position="1"/>
        <end position="20"/>
    </location>
</feature>
<dbReference type="Proteomes" id="UP001305779">
    <property type="component" value="Unassembled WGS sequence"/>
</dbReference>
<keyword evidence="8" id="KW-1185">Reference proteome</keyword>
<sequence length="529" mass="59420">MASPDPAIKQEPLDDDYEPMFNTPTFASPLFIPENDEPAFVDPDTVLQRATDKDGRPFPTRCFQQPHLQHPHHHRLICGHDIVTDTIQKCGGNCAISEDKKAAGMGFACPHLDCKKVAGHFMPKRDGPKPRKCTLSHVYGRDLNADEQRLEEKRTLEEARKNRITTRSGQVLLPQALRVPKRSPSPSAASKAGTGSRTTKDKKTFDTDIGESLNKEFENDPAHDSVMQMTGGRARANGAFKTDKQKAEAGQMIVLTRGMSVSQIATSEEQSLRKKKALKRTAKSKPSMSETGPDLRDADIEPQLKLQIECSNCFRVITGLHHRCSDCQEDFDLCWECFENKSHGHTVTHRFAAIAQPYDGWQEGSTMLQQKFCICGTTSTSFLVLCNDCQYPFHPGCIGAGAWEKAEYSLEHWSRGRCMKQDHLSWKGGKVFRCEGCQKLFEEANAHAQKSRDLRVEERLKKQTEAAEKQQEDEGEDEQEGYGAVVFPGPKPGKRMAEELDDEPKSHVEDGALHEAKRFKFDLAFRPKM</sequence>
<evidence type="ECO:0000313" key="8">
    <source>
        <dbReference type="Proteomes" id="UP001305779"/>
    </source>
</evidence>
<accession>A0ABR0EXD7</accession>
<comment type="caution">
    <text evidence="7">The sequence shown here is derived from an EMBL/GenBank/DDBJ whole genome shotgun (WGS) entry which is preliminary data.</text>
</comment>
<gene>
    <name evidence="7" type="ORF">PRZ48_003703</name>
</gene>
<keyword evidence="3" id="KW-0862">Zinc</keyword>